<dbReference type="GO" id="GO:0004930">
    <property type="term" value="F:G protein-coupled receptor activity"/>
    <property type="evidence" value="ECO:0007669"/>
    <property type="project" value="UniProtKB-KW"/>
</dbReference>
<dbReference type="GO" id="GO:0007218">
    <property type="term" value="P:neuropeptide signaling pathway"/>
    <property type="evidence" value="ECO:0007669"/>
    <property type="project" value="TreeGrafter"/>
</dbReference>
<dbReference type="PANTHER" id="PTHR24229">
    <property type="entry name" value="NEUROPEPTIDES RECEPTOR"/>
    <property type="match status" value="1"/>
</dbReference>
<sequence length="530" mass="59613">MNVGNKSEPKDWMLNILLELQKGNFDSERALKIEDLYGSWGATYVFHVGIYLWPIQVVVTGIMFVIFRRRKLLGVTQKFIILIMTVDLCFTLTSVIRDILLRVFRLDYGFVEYRVCPEVMFTMRLQIVFHATSVWLNTLMSLHHFMLVGYPLKVRTFNLSAFFFTFIVTHLVVCCTVFLFLMSNDYQTIPLIQEYIRGHPLKRIEGCVVHIKDMFGEYGHYSGTLWTAYVMLLYTQLIPSCLHVTCWVSLVIFLQKHIRAVSVLTNSASVRRVKYLRLMAINIGLGLSFLLQEAPVILVTFLQFAFHEGESTHQGNYSSHQGVVTSVISVSYSIGKPLNLLIYASLSSTFKQDLKGLLLNTFCLCGRKAIQTKEKNQSKPIRGKKVEGGGLLVSNTDAPTTATEVLTTQGLPTTATDVLTTQTLNSTNRDSGGQSSQLTSGHVTEEAFRSDSEIHHIYNVGRPVFHIDFSDTRYSGVSDGLRFLGVPCLSRGHAVITSTVGSSCHVRVAEYIDVPTSLHTGWLPTESPDF</sequence>
<reference evidence="12" key="1">
    <citation type="journal article" date="2012" name="Nature">
        <title>The oyster genome reveals stress adaptation and complexity of shell formation.</title>
        <authorList>
            <person name="Zhang G."/>
            <person name="Fang X."/>
            <person name="Guo X."/>
            <person name="Li L."/>
            <person name="Luo R."/>
            <person name="Xu F."/>
            <person name="Yang P."/>
            <person name="Zhang L."/>
            <person name="Wang X."/>
            <person name="Qi H."/>
            <person name="Xiong Z."/>
            <person name="Que H."/>
            <person name="Xie Y."/>
            <person name="Holland P.W."/>
            <person name="Paps J."/>
            <person name="Zhu Y."/>
            <person name="Wu F."/>
            <person name="Chen Y."/>
            <person name="Wang J."/>
            <person name="Peng C."/>
            <person name="Meng J."/>
            <person name="Yang L."/>
            <person name="Liu J."/>
            <person name="Wen B."/>
            <person name="Zhang N."/>
            <person name="Huang Z."/>
            <person name="Zhu Q."/>
            <person name="Feng Y."/>
            <person name="Mount A."/>
            <person name="Hedgecock D."/>
            <person name="Xu Z."/>
            <person name="Liu Y."/>
            <person name="Domazet-Loso T."/>
            <person name="Du Y."/>
            <person name="Sun X."/>
            <person name="Zhang S."/>
            <person name="Liu B."/>
            <person name="Cheng P."/>
            <person name="Jiang X."/>
            <person name="Li J."/>
            <person name="Fan D."/>
            <person name="Wang W."/>
            <person name="Fu W."/>
            <person name="Wang T."/>
            <person name="Wang B."/>
            <person name="Zhang J."/>
            <person name="Peng Z."/>
            <person name="Li Y."/>
            <person name="Li N."/>
            <person name="Wang J."/>
            <person name="Chen M."/>
            <person name="He Y."/>
            <person name="Tan F."/>
            <person name="Song X."/>
            <person name="Zheng Q."/>
            <person name="Huang R."/>
            <person name="Yang H."/>
            <person name="Du X."/>
            <person name="Chen L."/>
            <person name="Yang M."/>
            <person name="Gaffney P.M."/>
            <person name="Wang S."/>
            <person name="Luo L."/>
            <person name="She Z."/>
            <person name="Ming Y."/>
            <person name="Huang W."/>
            <person name="Zhang S."/>
            <person name="Huang B."/>
            <person name="Zhang Y."/>
            <person name="Qu T."/>
            <person name="Ni P."/>
            <person name="Miao G."/>
            <person name="Wang J."/>
            <person name="Wang Q."/>
            <person name="Steinberg C.E."/>
            <person name="Wang H."/>
            <person name="Li N."/>
            <person name="Qian L."/>
            <person name="Zhang G."/>
            <person name="Li Y."/>
            <person name="Yang H."/>
            <person name="Liu X."/>
            <person name="Wang J."/>
            <person name="Yin Y."/>
            <person name="Wang J."/>
        </authorList>
    </citation>
    <scope>NUCLEOTIDE SEQUENCE [LARGE SCALE GENOMIC DNA]</scope>
    <source>
        <strain evidence="12">05x7-T-G4-1.051#20</strain>
    </source>
</reference>
<name>K1R438_MAGGI</name>
<feature type="transmembrane region" description="Helical" evidence="10">
    <location>
        <begin position="275"/>
        <end position="291"/>
    </location>
</feature>
<dbReference type="GO" id="GO:0042923">
    <property type="term" value="F:neuropeptide binding"/>
    <property type="evidence" value="ECO:0007669"/>
    <property type="project" value="TreeGrafter"/>
</dbReference>
<keyword evidence="3 10" id="KW-0812">Transmembrane</keyword>
<proteinExistence type="predicted"/>
<evidence type="ECO:0000256" key="6">
    <source>
        <dbReference type="ARBA" id="ARBA00023136"/>
    </source>
</evidence>
<dbReference type="HOGENOM" id="CLU_514142_0_0_1"/>
<evidence type="ECO:0000256" key="9">
    <source>
        <dbReference type="SAM" id="MobiDB-lite"/>
    </source>
</evidence>
<keyword evidence="8" id="KW-0807">Transducer</keyword>
<keyword evidence="2" id="KW-1003">Cell membrane</keyword>
<organism evidence="12">
    <name type="scientific">Magallana gigas</name>
    <name type="common">Pacific oyster</name>
    <name type="synonym">Crassostrea gigas</name>
    <dbReference type="NCBI Taxonomy" id="29159"/>
    <lineage>
        <taxon>Eukaryota</taxon>
        <taxon>Metazoa</taxon>
        <taxon>Spiralia</taxon>
        <taxon>Lophotrochozoa</taxon>
        <taxon>Mollusca</taxon>
        <taxon>Bivalvia</taxon>
        <taxon>Autobranchia</taxon>
        <taxon>Pteriomorphia</taxon>
        <taxon>Ostreida</taxon>
        <taxon>Ostreoidea</taxon>
        <taxon>Ostreidae</taxon>
        <taxon>Magallana</taxon>
    </lineage>
</organism>
<protein>
    <recommendedName>
        <fullName evidence="11">G-protein coupled receptors family 1 profile domain-containing protein</fullName>
    </recommendedName>
</protein>
<feature type="domain" description="G-protein coupled receptors family 1 profile" evidence="11">
    <location>
        <begin position="58"/>
        <end position="343"/>
    </location>
</feature>
<evidence type="ECO:0000256" key="3">
    <source>
        <dbReference type="ARBA" id="ARBA00022692"/>
    </source>
</evidence>
<feature type="transmembrane region" description="Helical" evidence="10">
    <location>
        <begin position="231"/>
        <end position="254"/>
    </location>
</feature>
<dbReference type="PROSITE" id="PS50262">
    <property type="entry name" value="G_PROTEIN_RECEP_F1_2"/>
    <property type="match status" value="1"/>
</dbReference>
<evidence type="ECO:0000256" key="7">
    <source>
        <dbReference type="ARBA" id="ARBA00023170"/>
    </source>
</evidence>
<dbReference type="InterPro" id="IPR017452">
    <property type="entry name" value="GPCR_Rhodpsn_7TM"/>
</dbReference>
<dbReference type="AlphaFoldDB" id="K1R438"/>
<evidence type="ECO:0000256" key="4">
    <source>
        <dbReference type="ARBA" id="ARBA00022989"/>
    </source>
</evidence>
<feature type="transmembrane region" description="Helical" evidence="10">
    <location>
        <begin position="79"/>
        <end position="100"/>
    </location>
</feature>
<evidence type="ECO:0000313" key="12">
    <source>
        <dbReference type="EMBL" id="EKC28621.1"/>
    </source>
</evidence>
<keyword evidence="5" id="KW-0297">G-protein coupled receptor</keyword>
<dbReference type="Gene3D" id="1.20.1070.10">
    <property type="entry name" value="Rhodopsin 7-helix transmembrane proteins"/>
    <property type="match status" value="1"/>
</dbReference>
<dbReference type="EMBL" id="JH823220">
    <property type="protein sequence ID" value="EKC28621.1"/>
    <property type="molecule type" value="Genomic_DNA"/>
</dbReference>
<evidence type="ECO:0000256" key="8">
    <source>
        <dbReference type="ARBA" id="ARBA00023224"/>
    </source>
</evidence>
<keyword evidence="4 10" id="KW-1133">Transmembrane helix</keyword>
<gene>
    <name evidence="12" type="ORF">CGI_10025138</name>
</gene>
<comment type="subcellular location">
    <subcellularLocation>
        <location evidence="1">Cell membrane</location>
        <topology evidence="1">Multi-pass membrane protein</topology>
    </subcellularLocation>
</comment>
<keyword evidence="6 10" id="KW-0472">Membrane</keyword>
<feature type="compositionally biased region" description="Polar residues" evidence="9">
    <location>
        <begin position="425"/>
        <end position="442"/>
    </location>
</feature>
<dbReference type="GO" id="GO:0043005">
    <property type="term" value="C:neuron projection"/>
    <property type="evidence" value="ECO:0007669"/>
    <property type="project" value="TreeGrafter"/>
</dbReference>
<dbReference type="GO" id="GO:0005886">
    <property type="term" value="C:plasma membrane"/>
    <property type="evidence" value="ECO:0007669"/>
    <property type="project" value="UniProtKB-SubCell"/>
</dbReference>
<dbReference type="InParanoid" id="K1R438"/>
<evidence type="ECO:0000256" key="10">
    <source>
        <dbReference type="SAM" id="Phobius"/>
    </source>
</evidence>
<evidence type="ECO:0000256" key="2">
    <source>
        <dbReference type="ARBA" id="ARBA00022475"/>
    </source>
</evidence>
<dbReference type="PANTHER" id="PTHR24229:SF40">
    <property type="entry name" value="ALLATOSTATIN C RECEPTOR 1-RELATED"/>
    <property type="match status" value="1"/>
</dbReference>
<accession>K1R438</accession>
<feature type="transmembrane region" description="Helical" evidence="10">
    <location>
        <begin position="127"/>
        <end position="147"/>
    </location>
</feature>
<feature type="transmembrane region" description="Helical" evidence="10">
    <location>
        <begin position="159"/>
        <end position="181"/>
    </location>
</feature>
<feature type="region of interest" description="Disordered" evidence="9">
    <location>
        <begin position="424"/>
        <end position="445"/>
    </location>
</feature>
<keyword evidence="7" id="KW-0675">Receptor</keyword>
<evidence type="ECO:0000256" key="1">
    <source>
        <dbReference type="ARBA" id="ARBA00004651"/>
    </source>
</evidence>
<dbReference type="SUPFAM" id="SSF81321">
    <property type="entry name" value="Family A G protein-coupled receptor-like"/>
    <property type="match status" value="1"/>
</dbReference>
<evidence type="ECO:0000256" key="5">
    <source>
        <dbReference type="ARBA" id="ARBA00023040"/>
    </source>
</evidence>
<feature type="transmembrane region" description="Helical" evidence="10">
    <location>
        <begin position="44"/>
        <end position="67"/>
    </location>
</feature>
<evidence type="ECO:0000259" key="11">
    <source>
        <dbReference type="PROSITE" id="PS50262"/>
    </source>
</evidence>